<organism evidence="1">
    <name type="scientific">Vitis vinifera</name>
    <name type="common">Grape</name>
    <dbReference type="NCBI Taxonomy" id="29760"/>
    <lineage>
        <taxon>Eukaryota</taxon>
        <taxon>Viridiplantae</taxon>
        <taxon>Streptophyta</taxon>
        <taxon>Embryophyta</taxon>
        <taxon>Tracheophyta</taxon>
        <taxon>Spermatophyta</taxon>
        <taxon>Magnoliopsida</taxon>
        <taxon>eudicotyledons</taxon>
        <taxon>Gunneridae</taxon>
        <taxon>Pentapetalae</taxon>
        <taxon>rosids</taxon>
        <taxon>Vitales</taxon>
        <taxon>Vitaceae</taxon>
        <taxon>Viteae</taxon>
        <taxon>Vitis</taxon>
    </lineage>
</organism>
<protein>
    <submittedName>
        <fullName evidence="1">Uncharacterized protein</fullName>
    </submittedName>
</protein>
<gene>
    <name evidence="1" type="ORF">VITISV_007140</name>
</gene>
<accession>A5AJ24</accession>
<proteinExistence type="predicted"/>
<name>A5AJ24_VITVI</name>
<sequence length="230" mass="26366">MVKLVIDGKGKLDHLTDEVKKLANNDLRLKSWRFKNYMVIAWLINLMESEVFLEIGREKSHRRVMLQRQEPRTNPETESLALIARGLVADVDKRNFKRGEKPWCDHCKKPWHTRETCRKLHGKPPNWKKKNGGDGYVFQVSNEDQGNQVFSDKLPFTKKQIDSLCKLFQSSSLIVNPSSSCSLAQKGKTISSAKQNEGLYFFEDGFELKGQAQSTCFKSLSVASKNKIML</sequence>
<dbReference type="EMBL" id="AM427858">
    <property type="protein sequence ID" value="CAN73457.1"/>
    <property type="molecule type" value="Genomic_DNA"/>
</dbReference>
<dbReference type="AlphaFoldDB" id="A5AJ24"/>
<dbReference type="PANTHER" id="PTHR34222:SF40">
    <property type="match status" value="1"/>
</dbReference>
<dbReference type="PANTHER" id="PTHR34222">
    <property type="entry name" value="GAG_PRE-INTEGRS DOMAIN-CONTAINING PROTEIN"/>
    <property type="match status" value="1"/>
</dbReference>
<reference evidence="1" key="1">
    <citation type="journal article" date="2007" name="PLoS ONE">
        <title>The first genome sequence of an elite grapevine cultivar (Pinot noir Vitis vinifera L.): coping with a highly heterozygous genome.</title>
        <authorList>
            <person name="Velasco R."/>
            <person name="Zharkikh A."/>
            <person name="Troggio M."/>
            <person name="Cartwright D.A."/>
            <person name="Cestaro A."/>
            <person name="Pruss D."/>
            <person name="Pindo M."/>
            <person name="FitzGerald L.M."/>
            <person name="Vezzulli S."/>
            <person name="Reid J."/>
            <person name="Malacarne G."/>
            <person name="Iliev D."/>
            <person name="Coppola G."/>
            <person name="Wardell B."/>
            <person name="Micheletti D."/>
            <person name="Macalma T."/>
            <person name="Facci M."/>
            <person name="Mitchell J.T."/>
            <person name="Perazzolli M."/>
            <person name="Eldredge G."/>
            <person name="Gatto P."/>
            <person name="Oyzerski R."/>
            <person name="Moretto M."/>
            <person name="Gutin N."/>
            <person name="Stefanini M."/>
            <person name="Chen Y."/>
            <person name="Segala C."/>
            <person name="Davenport C."/>
            <person name="Dematte L."/>
            <person name="Mraz A."/>
            <person name="Battilana J."/>
            <person name="Stormo K."/>
            <person name="Costa F."/>
            <person name="Tao Q."/>
            <person name="Si-Ammour A."/>
            <person name="Harkins T."/>
            <person name="Lackey A."/>
            <person name="Perbost C."/>
            <person name="Taillon B."/>
            <person name="Stella A."/>
            <person name="Solovyev V."/>
            <person name="Fawcett J.A."/>
            <person name="Sterck L."/>
            <person name="Vandepoele K."/>
            <person name="Grando S.M."/>
            <person name="Toppo S."/>
            <person name="Moser C."/>
            <person name="Lanchbury J."/>
            <person name="Bogden R."/>
            <person name="Skolnick M."/>
            <person name="Sgaramella V."/>
            <person name="Bhatnagar S.K."/>
            <person name="Fontana P."/>
            <person name="Gutin A."/>
            <person name="Van de Peer Y."/>
            <person name="Salamini F."/>
            <person name="Viola R."/>
        </authorList>
    </citation>
    <scope>NUCLEOTIDE SEQUENCE</scope>
</reference>
<evidence type="ECO:0000313" key="1">
    <source>
        <dbReference type="EMBL" id="CAN73457.1"/>
    </source>
</evidence>